<dbReference type="RefSeq" id="WP_082123826.1">
    <property type="nucleotide sequence ID" value="NZ_CM125969.1"/>
</dbReference>
<evidence type="ECO:0000313" key="2">
    <source>
        <dbReference type="EMBL" id="RBM02771.1"/>
    </source>
</evidence>
<evidence type="ECO:0008006" key="4">
    <source>
        <dbReference type="Google" id="ProtNLM"/>
    </source>
</evidence>
<dbReference type="Proteomes" id="UP000252167">
    <property type="component" value="Unassembled WGS sequence"/>
</dbReference>
<dbReference type="EMBL" id="POAF01000002">
    <property type="protein sequence ID" value="RBM02771.1"/>
    <property type="molecule type" value="Genomic_DNA"/>
</dbReference>
<reference evidence="2 3" key="1">
    <citation type="submission" date="2018-01" db="EMBL/GenBank/DDBJ databases">
        <title>Glutamicibacter soli strain NHPC-3 Whole genome sequence and assembly.</title>
        <authorList>
            <person name="Choudhury P."/>
            <person name="Gupta D."/>
            <person name="Sengupta K."/>
            <person name="Jawed A."/>
            <person name="Sultana N."/>
            <person name="Saha P."/>
        </authorList>
    </citation>
    <scope>NUCLEOTIDE SEQUENCE [LARGE SCALE GENOMIC DNA]</scope>
    <source>
        <strain evidence="2 3">NHPC-3</strain>
    </source>
</reference>
<sequence>MSQSNASLSTGTQIQLSSSPKKPWGAAQGQIREIAKGILADDGSLATAPEGGWDWRISVASIEKAGDFTPYDGCERTLTVIAGELLELTVDDASQALEIYRPFKFPGAAATSAALPTGEILALNLITRNGKVRGNVRIVELSKKREQHLFGSQFGVLLQGKASVLRENSESALELRDTVIGGEEDSPRISGRGFMAVISLDLTDE</sequence>
<dbReference type="InterPro" id="IPR010282">
    <property type="entry name" value="Uncharacterised_HutD/Ves"/>
</dbReference>
<name>A0A365YJ83_9MICC</name>
<dbReference type="Gene3D" id="2.60.120.10">
    <property type="entry name" value="Jelly Rolls"/>
    <property type="match status" value="1"/>
</dbReference>
<keyword evidence="3" id="KW-1185">Reference proteome</keyword>
<dbReference type="AlphaFoldDB" id="A0A365YJ83"/>
<feature type="compositionally biased region" description="Polar residues" evidence="1">
    <location>
        <begin position="1"/>
        <end position="20"/>
    </location>
</feature>
<comment type="caution">
    <text evidence="2">The sequence shown here is derived from an EMBL/GenBank/DDBJ whole genome shotgun (WGS) entry which is preliminary data.</text>
</comment>
<dbReference type="PANTHER" id="PTHR37943:SF1">
    <property type="entry name" value="PROTEIN VES"/>
    <property type="match status" value="1"/>
</dbReference>
<dbReference type="InterPro" id="IPR011051">
    <property type="entry name" value="RmlC_Cupin_sf"/>
</dbReference>
<evidence type="ECO:0000313" key="3">
    <source>
        <dbReference type="Proteomes" id="UP000252167"/>
    </source>
</evidence>
<feature type="region of interest" description="Disordered" evidence="1">
    <location>
        <begin position="1"/>
        <end position="24"/>
    </location>
</feature>
<dbReference type="PANTHER" id="PTHR37943">
    <property type="entry name" value="PROTEIN VES"/>
    <property type="match status" value="1"/>
</dbReference>
<dbReference type="InterPro" id="IPR014710">
    <property type="entry name" value="RmlC-like_jellyroll"/>
</dbReference>
<accession>A0A365YJ83</accession>
<organism evidence="2 3">
    <name type="scientific">Glutamicibacter soli</name>
    <dbReference type="NCBI Taxonomy" id="453836"/>
    <lineage>
        <taxon>Bacteria</taxon>
        <taxon>Bacillati</taxon>
        <taxon>Actinomycetota</taxon>
        <taxon>Actinomycetes</taxon>
        <taxon>Micrococcales</taxon>
        <taxon>Micrococcaceae</taxon>
        <taxon>Glutamicibacter</taxon>
    </lineage>
</organism>
<dbReference type="SUPFAM" id="SSF51182">
    <property type="entry name" value="RmlC-like cupins"/>
    <property type="match status" value="1"/>
</dbReference>
<proteinExistence type="predicted"/>
<evidence type="ECO:0000256" key="1">
    <source>
        <dbReference type="SAM" id="MobiDB-lite"/>
    </source>
</evidence>
<protein>
    <recommendedName>
        <fullName evidence="4">HutD family protein</fullName>
    </recommendedName>
</protein>
<gene>
    <name evidence="2" type="ORF">C1H84_04905</name>
</gene>
<dbReference type="Pfam" id="PF05962">
    <property type="entry name" value="HutD"/>
    <property type="match status" value="1"/>
</dbReference>